<protein>
    <submittedName>
        <fullName evidence="1">Uncharacterized protein</fullName>
    </submittedName>
</protein>
<proteinExistence type="predicted"/>
<sequence length="73" mass="8365">MSVPELSKYATSLQSHMKQRYLQNMEKISIDPVSIPDDELDPECLSPIEQSDLFCFLVLETISEKHVVLAKVR</sequence>
<dbReference type="Proteomes" id="UP001159428">
    <property type="component" value="Unassembled WGS sequence"/>
</dbReference>
<comment type="caution">
    <text evidence="1">The sequence shown here is derived from an EMBL/GenBank/DDBJ whole genome shotgun (WGS) entry which is preliminary data.</text>
</comment>
<dbReference type="PANTHER" id="PTHR47526">
    <property type="entry name" value="ATP-DEPENDENT DNA HELICASE"/>
    <property type="match status" value="1"/>
</dbReference>
<evidence type="ECO:0000313" key="2">
    <source>
        <dbReference type="Proteomes" id="UP001159428"/>
    </source>
</evidence>
<gene>
    <name evidence="1" type="ORF">PMEA_00021666</name>
</gene>
<evidence type="ECO:0000313" key="1">
    <source>
        <dbReference type="EMBL" id="CAH3038394.1"/>
    </source>
</evidence>
<dbReference type="EMBL" id="CALNXJ010000004">
    <property type="protein sequence ID" value="CAH3038394.1"/>
    <property type="molecule type" value="Genomic_DNA"/>
</dbReference>
<name>A0AAU9VW36_9CNID</name>
<organism evidence="1 2">
    <name type="scientific">Pocillopora meandrina</name>
    <dbReference type="NCBI Taxonomy" id="46732"/>
    <lineage>
        <taxon>Eukaryota</taxon>
        <taxon>Metazoa</taxon>
        <taxon>Cnidaria</taxon>
        <taxon>Anthozoa</taxon>
        <taxon>Hexacorallia</taxon>
        <taxon>Scleractinia</taxon>
        <taxon>Astrocoeniina</taxon>
        <taxon>Pocilloporidae</taxon>
        <taxon>Pocillopora</taxon>
    </lineage>
</organism>
<reference evidence="1 2" key="1">
    <citation type="submission" date="2022-05" db="EMBL/GenBank/DDBJ databases">
        <authorList>
            <consortium name="Genoscope - CEA"/>
            <person name="William W."/>
        </authorList>
    </citation>
    <scope>NUCLEOTIDE SEQUENCE [LARGE SCALE GENOMIC DNA]</scope>
</reference>
<keyword evidence="2" id="KW-1185">Reference proteome</keyword>
<accession>A0AAU9VW36</accession>
<dbReference type="AlphaFoldDB" id="A0AAU9VW36"/>
<dbReference type="PANTHER" id="PTHR47526:SF3">
    <property type="entry name" value="PHD-TYPE DOMAIN-CONTAINING PROTEIN"/>
    <property type="match status" value="1"/>
</dbReference>